<dbReference type="InterPro" id="IPR038135">
    <property type="entry name" value="Methylthiotransferase_N_sf"/>
</dbReference>
<dbReference type="Gene3D" id="3.40.50.12160">
    <property type="entry name" value="Methylthiotransferase, N-terminal domain"/>
    <property type="match status" value="1"/>
</dbReference>
<dbReference type="PROSITE" id="PS50926">
    <property type="entry name" value="TRAM"/>
    <property type="match status" value="1"/>
</dbReference>
<dbReference type="InterPro" id="IPR058240">
    <property type="entry name" value="rSAM_sf"/>
</dbReference>
<reference evidence="15 16" key="1">
    <citation type="journal article" date="2013" name="Genome Announc.">
        <title>Complete Genome Sequence of the Thermophilic and Facultatively Chemolithoautotrophic Sulfate Reducer Archaeoglobus sulfaticallidus Strain PM70-1T.</title>
        <authorList>
            <person name="Stokke R."/>
            <person name="Hocking W.P."/>
            <person name="Steinsbu B.O."/>
            <person name="Steen I.H."/>
        </authorList>
    </citation>
    <scope>NUCLEOTIDE SEQUENCE [LARGE SCALE GENOMIC DNA]</scope>
    <source>
        <strain evidence="15">PM70-1</strain>
    </source>
</reference>
<dbReference type="InterPro" id="IPR005839">
    <property type="entry name" value="Methylthiotransferase"/>
</dbReference>
<dbReference type="KEGG" id="ast:Asulf_00251"/>
<evidence type="ECO:0000256" key="4">
    <source>
        <dbReference type="ARBA" id="ARBA00022679"/>
    </source>
</evidence>
<dbReference type="FunFam" id="3.80.30.20:FF:000002">
    <property type="entry name" value="threonylcarbamoyladenosine tRNA methylthiotransferase isoform X2"/>
    <property type="match status" value="1"/>
</dbReference>
<keyword evidence="3 11" id="KW-0004">4Fe-4S</keyword>
<protein>
    <recommendedName>
        <fullName evidence="11">tRNA-t(6)A37 methylthiotransferase</fullName>
        <ecNumber evidence="11">2.8.4.5</ecNumber>
    </recommendedName>
</protein>
<dbReference type="PANTHER" id="PTHR11918">
    <property type="entry name" value="RADICAL SAM PROTEINS"/>
    <property type="match status" value="1"/>
</dbReference>
<evidence type="ECO:0000256" key="6">
    <source>
        <dbReference type="ARBA" id="ARBA00022694"/>
    </source>
</evidence>
<dbReference type="EMBL" id="CP005290">
    <property type="protein sequence ID" value="AGK60284.1"/>
    <property type="molecule type" value="Genomic_DNA"/>
</dbReference>
<comment type="function">
    <text evidence="1 11">Catalyzes the methylthiolation of N6-threonylcarbamoyladenosine (t(6)A), leading to the formation of 2-methylthio-N6-threonylcarbamoyladenosine (ms(2)t(6)A) at position 37 in tRNAs that read codons beginning with adenine.</text>
</comment>
<dbReference type="SFLD" id="SFLDG01061">
    <property type="entry name" value="methylthiotransferase"/>
    <property type="match status" value="1"/>
</dbReference>
<dbReference type="InterPro" id="IPR007197">
    <property type="entry name" value="rSAM"/>
</dbReference>
<dbReference type="Gene3D" id="3.80.30.20">
    <property type="entry name" value="tm_1862 like domain"/>
    <property type="match status" value="1"/>
</dbReference>
<dbReference type="STRING" id="387631.Asulf_00251"/>
<dbReference type="NCBIfam" id="TIGR00089">
    <property type="entry name" value="MiaB/RimO family radical SAM methylthiotransferase"/>
    <property type="match status" value="1"/>
</dbReference>
<keyword evidence="16" id="KW-1185">Reference proteome</keyword>
<evidence type="ECO:0000256" key="5">
    <source>
        <dbReference type="ARBA" id="ARBA00022691"/>
    </source>
</evidence>
<dbReference type="SFLD" id="SFLDS00029">
    <property type="entry name" value="Radical_SAM"/>
    <property type="match status" value="1"/>
</dbReference>
<evidence type="ECO:0000259" key="14">
    <source>
        <dbReference type="PROSITE" id="PS51918"/>
    </source>
</evidence>
<dbReference type="InterPro" id="IPR006466">
    <property type="entry name" value="MiaB-like_arc_euk"/>
</dbReference>
<feature type="domain" description="TRAM" evidence="12">
    <location>
        <begin position="391"/>
        <end position="450"/>
    </location>
</feature>
<dbReference type="InterPro" id="IPR002792">
    <property type="entry name" value="TRAM_dom"/>
</dbReference>
<dbReference type="InterPro" id="IPR013848">
    <property type="entry name" value="Methylthiotransferase_N"/>
</dbReference>
<evidence type="ECO:0000256" key="1">
    <source>
        <dbReference type="ARBA" id="ARBA00002399"/>
    </source>
</evidence>
<evidence type="ECO:0000259" key="13">
    <source>
        <dbReference type="PROSITE" id="PS51449"/>
    </source>
</evidence>
<dbReference type="eggNOG" id="arCOG01358">
    <property type="taxonomic scope" value="Archaea"/>
</dbReference>
<feature type="domain" description="Radical SAM core" evidence="14">
    <location>
        <begin position="159"/>
        <end position="388"/>
    </location>
</feature>
<dbReference type="Proteomes" id="UP000013307">
    <property type="component" value="Chromosome"/>
</dbReference>
<organism evidence="15 16">
    <name type="scientific">Archaeoglobus sulfaticallidus PM70-1</name>
    <dbReference type="NCBI Taxonomy" id="387631"/>
    <lineage>
        <taxon>Archaea</taxon>
        <taxon>Methanobacteriati</taxon>
        <taxon>Methanobacteriota</taxon>
        <taxon>Archaeoglobi</taxon>
        <taxon>Archaeoglobales</taxon>
        <taxon>Archaeoglobaceae</taxon>
        <taxon>Archaeoglobus</taxon>
    </lineage>
</organism>
<comment type="cofactor">
    <cofactor evidence="11">
        <name>[4Fe-4S] cluster</name>
        <dbReference type="ChEBI" id="CHEBI:49883"/>
    </cofactor>
    <text evidence="11">Binds 1 or 2 [4Fe-4S] cluster. One cluster is coordinated with 3 cysteines and an exchangeable S-adenosyl-L-methionine.</text>
</comment>
<dbReference type="PROSITE" id="PS01278">
    <property type="entry name" value="MTTASE_RADICAL"/>
    <property type="match status" value="1"/>
</dbReference>
<dbReference type="PANTHER" id="PTHR11918:SF45">
    <property type="entry name" value="THREONYLCARBAMOYLADENOSINE TRNA METHYLTHIOTRANSFERASE"/>
    <property type="match status" value="1"/>
</dbReference>
<evidence type="ECO:0000256" key="8">
    <source>
        <dbReference type="ARBA" id="ARBA00023004"/>
    </source>
</evidence>
<dbReference type="NCBIfam" id="TIGR01578">
    <property type="entry name" value="MiaB-like-B"/>
    <property type="match status" value="1"/>
</dbReference>
<keyword evidence="6 11" id="KW-0819">tRNA processing</keyword>
<dbReference type="Pfam" id="PF00919">
    <property type="entry name" value="UPF0004"/>
    <property type="match status" value="1"/>
</dbReference>
<dbReference type="SMART" id="SM00729">
    <property type="entry name" value="Elp3"/>
    <property type="match status" value="1"/>
</dbReference>
<name>N0B9K4_9EURY</name>
<gene>
    <name evidence="15" type="ORF">Asulf_00251</name>
</gene>
<dbReference type="CDD" id="cd01335">
    <property type="entry name" value="Radical_SAM"/>
    <property type="match status" value="1"/>
</dbReference>
<dbReference type="InterPro" id="IPR023404">
    <property type="entry name" value="rSAM_horseshoe"/>
</dbReference>
<feature type="domain" description="MTTase N-terminal" evidence="13">
    <location>
        <begin position="30"/>
        <end position="135"/>
    </location>
</feature>
<accession>N0B9K4</accession>
<dbReference type="Pfam" id="PF04055">
    <property type="entry name" value="Radical_SAM"/>
    <property type="match status" value="1"/>
</dbReference>
<dbReference type="PROSITE" id="PS51918">
    <property type="entry name" value="RADICAL_SAM"/>
    <property type="match status" value="1"/>
</dbReference>
<dbReference type="GO" id="GO:0051539">
    <property type="term" value="F:4 iron, 4 sulfur cluster binding"/>
    <property type="evidence" value="ECO:0007669"/>
    <property type="project" value="UniProtKB-UniRule"/>
</dbReference>
<dbReference type="AlphaFoldDB" id="N0B9K4"/>
<keyword evidence="4 11" id="KW-0808">Transferase</keyword>
<evidence type="ECO:0000256" key="9">
    <source>
        <dbReference type="ARBA" id="ARBA00023014"/>
    </source>
</evidence>
<evidence type="ECO:0000256" key="3">
    <source>
        <dbReference type="ARBA" id="ARBA00022485"/>
    </source>
</evidence>
<dbReference type="SUPFAM" id="SSF102114">
    <property type="entry name" value="Radical SAM enzymes"/>
    <property type="match status" value="1"/>
</dbReference>
<comment type="similarity">
    <text evidence="2 11">Belongs to the methylthiotransferase family. CDKAL1 subfamily.</text>
</comment>
<comment type="catalytic activity">
    <reaction evidence="10 11">
        <text>N(6)-L-threonylcarbamoyladenosine(37) in tRNA + (sulfur carrier)-SH + AH2 + 2 S-adenosyl-L-methionine = 2-methylsulfanyl-N(6)-L-threonylcarbamoyladenosine(37) in tRNA + (sulfur carrier)-H + 5'-deoxyadenosine + L-methionine + A + S-adenosyl-L-homocysteine + 2 H(+)</text>
        <dbReference type="Rhea" id="RHEA:37075"/>
        <dbReference type="Rhea" id="RHEA-COMP:10163"/>
        <dbReference type="Rhea" id="RHEA-COMP:11092"/>
        <dbReference type="Rhea" id="RHEA-COMP:14737"/>
        <dbReference type="Rhea" id="RHEA-COMP:14739"/>
        <dbReference type="ChEBI" id="CHEBI:13193"/>
        <dbReference type="ChEBI" id="CHEBI:15378"/>
        <dbReference type="ChEBI" id="CHEBI:17319"/>
        <dbReference type="ChEBI" id="CHEBI:17499"/>
        <dbReference type="ChEBI" id="CHEBI:29917"/>
        <dbReference type="ChEBI" id="CHEBI:57844"/>
        <dbReference type="ChEBI" id="CHEBI:57856"/>
        <dbReference type="ChEBI" id="CHEBI:59789"/>
        <dbReference type="ChEBI" id="CHEBI:64428"/>
        <dbReference type="ChEBI" id="CHEBI:74418"/>
        <dbReference type="ChEBI" id="CHEBI:74420"/>
        <dbReference type="EC" id="2.8.4.5"/>
    </reaction>
</comment>
<keyword evidence="7 11" id="KW-0479">Metal-binding</keyword>
<dbReference type="GO" id="GO:0035598">
    <property type="term" value="F:tRNA (N(6)-L-threonylcarbamoyladenosine(37)-C(2))-methylthiotransferase activity"/>
    <property type="evidence" value="ECO:0007669"/>
    <property type="project" value="UniProtKB-UniRule"/>
</dbReference>
<sequence>MIFLHECNYLFVTRKKVTFLSHESELTAMAKVYIETYGCTSNQADSDIMRGLIAKEFTLSSIDDADVVVINSCGVVEYTERKILRRVQELKSSGKRVILAGCLPRIAGIKDSIADSIVSPDNIDRISDAVRNVLEGKNVVFDERRKVDKSEFRCVKCRLRENAIAIVSISEGCLGKCSYCATRFARGRLKSFKPENIVDEVRLAVESGFKEIQLTSQDTSAYGRDMNTNLAELLMMISEIDGEFRVRVGMMNPNHMLDILEDLIYSFKSEKIFKFFHIPVQSGSDAVLRRMNREYTVEEFEEIIVKLRKEFEDIVLSTDIIVGYPQEGLEEFMESYRLLERIKPDIVNITRFSSRKGTPASKLRDIPDWIKKERSRKLTELVYRIGKENNSRHVGKRYTVLVTKKGKGNTFLARTDSYRPVIVEDVEIGNFYSVFVEDCTFNYLKGKKISKKD</sequence>
<keyword evidence="5 11" id="KW-0949">S-adenosyl-L-methionine</keyword>
<dbReference type="PROSITE" id="PS51449">
    <property type="entry name" value="MTTASE_N"/>
    <property type="match status" value="1"/>
</dbReference>
<evidence type="ECO:0000256" key="11">
    <source>
        <dbReference type="RuleBase" id="RU368081"/>
    </source>
</evidence>
<evidence type="ECO:0000313" key="16">
    <source>
        <dbReference type="Proteomes" id="UP000013307"/>
    </source>
</evidence>
<proteinExistence type="inferred from homology"/>
<dbReference type="InterPro" id="IPR020612">
    <property type="entry name" value="Methylthiotransferase_CS"/>
</dbReference>
<evidence type="ECO:0000256" key="7">
    <source>
        <dbReference type="ARBA" id="ARBA00022723"/>
    </source>
</evidence>
<dbReference type="GO" id="GO:0046872">
    <property type="term" value="F:metal ion binding"/>
    <property type="evidence" value="ECO:0007669"/>
    <property type="project" value="UniProtKB-UniRule"/>
</dbReference>
<dbReference type="Pfam" id="PF01938">
    <property type="entry name" value="TRAM"/>
    <property type="match status" value="1"/>
</dbReference>
<evidence type="ECO:0000259" key="12">
    <source>
        <dbReference type="PROSITE" id="PS50926"/>
    </source>
</evidence>
<evidence type="ECO:0000256" key="10">
    <source>
        <dbReference type="ARBA" id="ARBA00051661"/>
    </source>
</evidence>
<dbReference type="InterPro" id="IPR006638">
    <property type="entry name" value="Elp3/MiaA/NifB-like_rSAM"/>
</dbReference>
<dbReference type="EC" id="2.8.4.5" evidence="11"/>
<evidence type="ECO:0000256" key="2">
    <source>
        <dbReference type="ARBA" id="ARBA00008616"/>
    </source>
</evidence>
<keyword evidence="8 11" id="KW-0408">Iron</keyword>
<dbReference type="HOGENOM" id="CLU_018697_4_2_2"/>
<evidence type="ECO:0000313" key="15">
    <source>
        <dbReference type="EMBL" id="AGK60284.1"/>
    </source>
</evidence>
<keyword evidence="9 11" id="KW-0411">Iron-sulfur</keyword>
<dbReference type="SFLD" id="SFLDG01082">
    <property type="entry name" value="B12-binding_domain_containing"/>
    <property type="match status" value="1"/>
</dbReference>